<dbReference type="PROSITE" id="PS50016">
    <property type="entry name" value="ZF_PHD_2"/>
    <property type="match status" value="1"/>
</dbReference>
<organism evidence="8 9">
    <name type="scientific">Sphagnum jensenii</name>
    <dbReference type="NCBI Taxonomy" id="128206"/>
    <lineage>
        <taxon>Eukaryota</taxon>
        <taxon>Viridiplantae</taxon>
        <taxon>Streptophyta</taxon>
        <taxon>Embryophyta</taxon>
        <taxon>Bryophyta</taxon>
        <taxon>Sphagnophytina</taxon>
        <taxon>Sphagnopsida</taxon>
        <taxon>Sphagnales</taxon>
        <taxon>Sphagnaceae</taxon>
        <taxon>Sphagnum</taxon>
    </lineage>
</organism>
<gene>
    <name evidence="8" type="ORF">CSSPJE1EN2_LOCUS2031</name>
</gene>
<keyword evidence="6" id="KW-0732">Signal</keyword>
<evidence type="ECO:0000256" key="6">
    <source>
        <dbReference type="SAM" id="SignalP"/>
    </source>
</evidence>
<evidence type="ECO:0000256" key="3">
    <source>
        <dbReference type="ARBA" id="ARBA00022833"/>
    </source>
</evidence>
<dbReference type="Gene3D" id="3.30.40.10">
    <property type="entry name" value="Zinc/RING finger domain, C3HC4 (zinc finger)"/>
    <property type="match status" value="1"/>
</dbReference>
<dbReference type="PANTHER" id="PTHR48442">
    <property type="entry name" value="SET DOMAIN-CONTAINING PROTEIN"/>
    <property type="match status" value="1"/>
</dbReference>
<dbReference type="InterPro" id="IPR001965">
    <property type="entry name" value="Znf_PHD"/>
</dbReference>
<keyword evidence="1" id="KW-0479">Metal-binding</keyword>
<evidence type="ECO:0000313" key="8">
    <source>
        <dbReference type="EMBL" id="CAK9859036.1"/>
    </source>
</evidence>
<name>A0ABP1A936_9BRYO</name>
<keyword evidence="9" id="KW-1185">Reference proteome</keyword>
<proteinExistence type="predicted"/>
<evidence type="ECO:0000256" key="1">
    <source>
        <dbReference type="ARBA" id="ARBA00022723"/>
    </source>
</evidence>
<dbReference type="InterPro" id="IPR013083">
    <property type="entry name" value="Znf_RING/FYVE/PHD"/>
</dbReference>
<feature type="signal peptide" evidence="6">
    <location>
        <begin position="1"/>
        <end position="21"/>
    </location>
</feature>
<dbReference type="InterPro" id="IPR019787">
    <property type="entry name" value="Znf_PHD-finger"/>
</dbReference>
<dbReference type="SUPFAM" id="SSF57903">
    <property type="entry name" value="FYVE/PHD zinc finger"/>
    <property type="match status" value="1"/>
</dbReference>
<dbReference type="Pfam" id="PF00628">
    <property type="entry name" value="PHD"/>
    <property type="match status" value="1"/>
</dbReference>
<keyword evidence="2 5" id="KW-0863">Zinc-finger</keyword>
<protein>
    <recommendedName>
        <fullName evidence="7">PHD-type domain-containing protein</fullName>
    </recommendedName>
</protein>
<dbReference type="SMART" id="SM00249">
    <property type="entry name" value="PHD"/>
    <property type="match status" value="1"/>
</dbReference>
<sequence>MRCSSLRFYAMVVLFCRVCAAVFQHGGSSVHETSWEENYRRPFCSKEIIEGADCEVINCKKSDNEQEMLLCDGCDKGFHMFCLCPVLVTLPLGDWFCPLCSPAALVCEFPKVQKKINDFFRILKPFQISPGNAPFTHTWHDVGCGYVRKRHRQSGGSLCRQKKSRRLLPYTLCFDPHWQLEQMASLATALTSVGVVFTDKLLYSLAHRMANNAKLEKGRMQVMGKEDKGTMEARKAMCSRGEWPPLMVTHDSRHGWSNFQREMIQAVKERCGFVVEAYTLIKDMAIICEYTGKVDFIHCCTQDAGNSIMGLLFTEDPSEELVICPDKCSNIARFVSGINNHLP</sequence>
<feature type="chain" id="PRO_5046179387" description="PHD-type domain-containing protein" evidence="6">
    <location>
        <begin position="22"/>
        <end position="343"/>
    </location>
</feature>
<accession>A0ABP1A936</accession>
<dbReference type="SUPFAM" id="SSF82199">
    <property type="entry name" value="SET domain"/>
    <property type="match status" value="1"/>
</dbReference>
<dbReference type="Proteomes" id="UP001497522">
    <property type="component" value="Chromosome 10"/>
</dbReference>
<dbReference type="PANTHER" id="PTHR48442:SF1">
    <property type="entry name" value="SET DOMAIN-CONTAINING PROTEIN"/>
    <property type="match status" value="1"/>
</dbReference>
<evidence type="ECO:0000313" key="9">
    <source>
        <dbReference type="Proteomes" id="UP001497522"/>
    </source>
</evidence>
<evidence type="ECO:0000256" key="4">
    <source>
        <dbReference type="ARBA" id="ARBA00022853"/>
    </source>
</evidence>
<dbReference type="InterPro" id="IPR046341">
    <property type="entry name" value="SET_dom_sf"/>
</dbReference>
<keyword evidence="3" id="KW-0862">Zinc</keyword>
<keyword evidence="4" id="KW-0156">Chromatin regulator</keyword>
<feature type="domain" description="PHD-type" evidence="7">
    <location>
        <begin position="13"/>
        <end position="103"/>
    </location>
</feature>
<dbReference type="InterPro" id="IPR053114">
    <property type="entry name" value="ATXR5/ATXR6"/>
</dbReference>
<reference evidence="8" key="1">
    <citation type="submission" date="2024-03" db="EMBL/GenBank/DDBJ databases">
        <authorList>
            <consortium name="ELIXIR-Norway"/>
            <consortium name="Elixir Norway"/>
        </authorList>
    </citation>
    <scope>NUCLEOTIDE SEQUENCE</scope>
</reference>
<evidence type="ECO:0000256" key="2">
    <source>
        <dbReference type="ARBA" id="ARBA00022771"/>
    </source>
</evidence>
<dbReference type="InterPro" id="IPR011011">
    <property type="entry name" value="Znf_FYVE_PHD"/>
</dbReference>
<evidence type="ECO:0000259" key="7">
    <source>
        <dbReference type="PROSITE" id="PS50016"/>
    </source>
</evidence>
<evidence type="ECO:0000256" key="5">
    <source>
        <dbReference type="PROSITE-ProRule" id="PRU00146"/>
    </source>
</evidence>
<dbReference type="EMBL" id="OZ023711">
    <property type="protein sequence ID" value="CAK9859036.1"/>
    <property type="molecule type" value="Genomic_DNA"/>
</dbReference>
<dbReference type="Gene3D" id="2.170.270.10">
    <property type="entry name" value="SET domain"/>
    <property type="match status" value="1"/>
</dbReference>